<dbReference type="Proteomes" id="UP000004995">
    <property type="component" value="Unassembled WGS sequence"/>
</dbReference>
<keyword evidence="3" id="KW-1185">Reference proteome</keyword>
<dbReference type="EnsemblPlants" id="KQK91638">
    <property type="protein sequence ID" value="KQK91638"/>
    <property type="gene ID" value="SETIT_040371mg"/>
</dbReference>
<evidence type="ECO:0000313" key="2">
    <source>
        <dbReference type="EnsemblPlants" id="KQK91638"/>
    </source>
</evidence>
<reference evidence="3" key="1">
    <citation type="journal article" date="2012" name="Nat. Biotechnol.">
        <title>Reference genome sequence of the model plant Setaria.</title>
        <authorList>
            <person name="Bennetzen J.L."/>
            <person name="Schmutz J."/>
            <person name="Wang H."/>
            <person name="Percifield R."/>
            <person name="Hawkins J."/>
            <person name="Pontaroli A.C."/>
            <person name="Estep M."/>
            <person name="Feng L."/>
            <person name="Vaughn J.N."/>
            <person name="Grimwood J."/>
            <person name="Jenkins J."/>
            <person name="Barry K."/>
            <person name="Lindquist E."/>
            <person name="Hellsten U."/>
            <person name="Deshpande S."/>
            <person name="Wang X."/>
            <person name="Wu X."/>
            <person name="Mitros T."/>
            <person name="Triplett J."/>
            <person name="Yang X."/>
            <person name="Ye C.Y."/>
            <person name="Mauro-Herrera M."/>
            <person name="Wang L."/>
            <person name="Li P."/>
            <person name="Sharma M."/>
            <person name="Sharma R."/>
            <person name="Ronald P.C."/>
            <person name="Panaud O."/>
            <person name="Kellogg E.A."/>
            <person name="Brutnell T.P."/>
            <person name="Doust A.N."/>
            <person name="Tuskan G.A."/>
            <person name="Rokhsar D."/>
            <person name="Devos K.M."/>
        </authorList>
    </citation>
    <scope>NUCLEOTIDE SEQUENCE [LARGE SCALE GENOMIC DNA]</scope>
    <source>
        <strain evidence="3">cv. Yugu1</strain>
    </source>
</reference>
<dbReference type="Gramene" id="KQK91638">
    <property type="protein sequence ID" value="KQK91638"/>
    <property type="gene ID" value="SETIT_040371mg"/>
</dbReference>
<dbReference type="HOGENOM" id="CLU_3385683_0_0_1"/>
<dbReference type="InParanoid" id="K4AN74"/>
<evidence type="ECO:0000313" key="3">
    <source>
        <dbReference type="Proteomes" id="UP000004995"/>
    </source>
</evidence>
<proteinExistence type="predicted"/>
<feature type="region of interest" description="Disordered" evidence="1">
    <location>
        <begin position="14"/>
        <end position="33"/>
    </location>
</feature>
<name>K4AN74_SETIT</name>
<protein>
    <submittedName>
        <fullName evidence="2">Uncharacterized protein</fullName>
    </submittedName>
</protein>
<sequence>MTWQYRWNYRYHQEGAKEPGSKERSKPEISQKG</sequence>
<accession>K4AN74</accession>
<dbReference type="AlphaFoldDB" id="K4AN74"/>
<organism evidence="2 3">
    <name type="scientific">Setaria italica</name>
    <name type="common">Foxtail millet</name>
    <name type="synonym">Panicum italicum</name>
    <dbReference type="NCBI Taxonomy" id="4555"/>
    <lineage>
        <taxon>Eukaryota</taxon>
        <taxon>Viridiplantae</taxon>
        <taxon>Streptophyta</taxon>
        <taxon>Embryophyta</taxon>
        <taxon>Tracheophyta</taxon>
        <taxon>Spermatophyta</taxon>
        <taxon>Magnoliopsida</taxon>
        <taxon>Liliopsida</taxon>
        <taxon>Poales</taxon>
        <taxon>Poaceae</taxon>
        <taxon>PACMAD clade</taxon>
        <taxon>Panicoideae</taxon>
        <taxon>Panicodae</taxon>
        <taxon>Paniceae</taxon>
        <taxon>Cenchrinae</taxon>
        <taxon>Setaria</taxon>
    </lineage>
</organism>
<dbReference type="EMBL" id="AGNK02006051">
    <property type="status" value="NOT_ANNOTATED_CDS"/>
    <property type="molecule type" value="Genomic_DNA"/>
</dbReference>
<reference evidence="2" key="2">
    <citation type="submission" date="2018-08" db="UniProtKB">
        <authorList>
            <consortium name="EnsemblPlants"/>
        </authorList>
    </citation>
    <scope>IDENTIFICATION</scope>
    <source>
        <strain evidence="2">Yugu1</strain>
    </source>
</reference>
<evidence type="ECO:0000256" key="1">
    <source>
        <dbReference type="SAM" id="MobiDB-lite"/>
    </source>
</evidence>